<dbReference type="SUPFAM" id="SSF53067">
    <property type="entry name" value="Actin-like ATPase domain"/>
    <property type="match status" value="3"/>
</dbReference>
<proteinExistence type="predicted"/>
<dbReference type="InterPro" id="IPR008040">
    <property type="entry name" value="Hydant_A_N"/>
</dbReference>
<dbReference type="EMBL" id="QZAB01000312">
    <property type="protein sequence ID" value="RQD85299.1"/>
    <property type="molecule type" value="Genomic_DNA"/>
</dbReference>
<dbReference type="Pfam" id="PF05378">
    <property type="entry name" value="Hydant_A_N"/>
    <property type="match status" value="1"/>
</dbReference>
<reference evidence="3 4" key="1">
    <citation type="submission" date="2018-08" db="EMBL/GenBank/DDBJ databases">
        <title>The metabolism and importance of syntrophic acetate oxidation coupled to methane or sulfide production in haloalkaline environments.</title>
        <authorList>
            <person name="Timmers P.H.A."/>
            <person name="Vavourakis C.D."/>
            <person name="Sorokin D.Y."/>
            <person name="Sinninghe Damste J.S."/>
            <person name="Muyzer G."/>
            <person name="Stams A.J.M."/>
            <person name="Plugge C.M."/>
        </authorList>
    </citation>
    <scope>NUCLEOTIDE SEQUENCE [LARGE SCALE GENOMIC DNA]</scope>
    <source>
        <strain evidence="3">MSAO_Arc3</strain>
    </source>
</reference>
<dbReference type="PANTHER" id="PTHR11365:SF2">
    <property type="entry name" value="5-OXOPROLINASE"/>
    <property type="match status" value="1"/>
</dbReference>
<feature type="domain" description="Hydantoinase/oxoprolinase N-terminal" evidence="2">
    <location>
        <begin position="5"/>
        <end position="159"/>
    </location>
</feature>
<comment type="caution">
    <text evidence="3">The sequence shown here is derived from an EMBL/GenBank/DDBJ whole genome shotgun (WGS) entry which is preliminary data.</text>
</comment>
<dbReference type="GO" id="GO:0005829">
    <property type="term" value="C:cytosol"/>
    <property type="evidence" value="ECO:0007669"/>
    <property type="project" value="TreeGrafter"/>
</dbReference>
<organism evidence="3 4">
    <name type="scientific">Methanosalsum natronophilum</name>
    <dbReference type="NCBI Taxonomy" id="768733"/>
    <lineage>
        <taxon>Archaea</taxon>
        <taxon>Methanobacteriati</taxon>
        <taxon>Methanobacteriota</taxon>
        <taxon>Stenosarchaea group</taxon>
        <taxon>Methanomicrobia</taxon>
        <taxon>Methanosarcinales</taxon>
        <taxon>Methanosarcinaceae</taxon>
        <taxon>Methanosalsum</taxon>
    </lineage>
</organism>
<evidence type="ECO:0000313" key="4">
    <source>
        <dbReference type="Proteomes" id="UP000284763"/>
    </source>
</evidence>
<accession>A0A3R7XI13</accession>
<dbReference type="AlphaFoldDB" id="A0A3R7XI13"/>
<dbReference type="Pfam" id="PF01968">
    <property type="entry name" value="Hydantoinase_A"/>
    <property type="match status" value="1"/>
</dbReference>
<dbReference type="InterPro" id="IPR043129">
    <property type="entry name" value="ATPase_NBD"/>
</dbReference>
<dbReference type="InterPro" id="IPR002821">
    <property type="entry name" value="Hydantoinase_A"/>
</dbReference>
<feature type="non-terminal residue" evidence="3">
    <location>
        <position position="576"/>
    </location>
</feature>
<evidence type="ECO:0000313" key="3">
    <source>
        <dbReference type="EMBL" id="RQD85299.1"/>
    </source>
</evidence>
<sequence>MNLGLGIDTGGTYTDSVIMDMESGSILSSNKSLTTYPELLIGIQNSIDGLDTQLLPKVSSVSVSTTLATNTTLEGKGYPAAMILIGYSIPKEIPTQHVISIKGGHNADGEEIDELEDSQVIRDFVLHCQNKVAAIAVSSYFGVRNPEHELKVKKIIQDVTDMPVVCGHELSMDLGAYERSVTALLNAQLIPVTNQFIKSILLVMQERNIDANLMMMKCDGSLVKIEEALQKPVESICSGPAASLVGAAHLTNLNKCITVDVGGTSTDISNLCDGVPQVSDSGAIVGGWSTMVKAIRMSTSAMGGDSHVWVQWNTSIGPERAIPICHIAPEHPEIIEKLNLAKNSKKISDRVLDKIIQPTSFFIRSDSDKDSFERLTEDELTILNILSDEPMSVADISKQSGQHSLMFAPVLKSLIKKRHISQIGFTPTDALHILGDYDNWDSSASNIAAEILASYVNMDKVQFCKHVKRKVAVNIAENLVSFIADDVKKQEIEKLMAKSPNLKFDLEDPVVLIGAPVEAFVDEIKSVINGNILVPEYYGVGNAVGALVGNIIHRSEVMIRPAFVGSSQYAVFSEEG</sequence>
<evidence type="ECO:0000259" key="1">
    <source>
        <dbReference type="Pfam" id="PF01968"/>
    </source>
</evidence>
<gene>
    <name evidence="3" type="ORF">D5R95_04940</name>
</gene>
<dbReference type="InterPro" id="IPR045079">
    <property type="entry name" value="Oxoprolinase-like"/>
</dbReference>
<name>A0A3R7XI13_9EURY</name>
<protein>
    <submittedName>
        <fullName evidence="3">Hydantoinase/oxoprolinase family protein</fullName>
    </submittedName>
</protein>
<feature type="domain" description="Hydantoinase A/oxoprolinase" evidence="1">
    <location>
        <begin position="179"/>
        <end position="319"/>
    </location>
</feature>
<dbReference type="PANTHER" id="PTHR11365">
    <property type="entry name" value="5-OXOPROLINASE RELATED"/>
    <property type="match status" value="1"/>
</dbReference>
<dbReference type="GO" id="GO:0017168">
    <property type="term" value="F:5-oxoprolinase (ATP-hydrolyzing) activity"/>
    <property type="evidence" value="ECO:0007669"/>
    <property type="project" value="TreeGrafter"/>
</dbReference>
<dbReference type="GO" id="GO:0006749">
    <property type="term" value="P:glutathione metabolic process"/>
    <property type="evidence" value="ECO:0007669"/>
    <property type="project" value="TreeGrafter"/>
</dbReference>
<dbReference type="Proteomes" id="UP000284763">
    <property type="component" value="Unassembled WGS sequence"/>
</dbReference>
<evidence type="ECO:0000259" key="2">
    <source>
        <dbReference type="Pfam" id="PF05378"/>
    </source>
</evidence>